<sequence length="230" mass="25437">MSLDNYESESYDALPSLNEAKSSYLAMGAALLLDTIVRQLFIDHDMYQKYGVCLLHKHFSIAPTERLVEFHHTATPWQFGTVKTASSIPHHDGFIVPRAYLVKTSKSDELTATPYEFAYTYYEPTPITDSERAFFTAYAALLAAYQLQGVLGVCTLGDPEEAAKFPLEITEGKANIMIKGGDIGKEDVIEAVWKFAPEDRGGAITRACIGLCKQSGGLHNYTDHVPSPDF</sequence>
<reference evidence="1 2" key="1">
    <citation type="submission" date="2020-07" db="EMBL/GenBank/DDBJ databases">
        <title>Comparative genomics of pyrophilous fungi reveals a link between fire events and developmental genes.</title>
        <authorList>
            <consortium name="DOE Joint Genome Institute"/>
            <person name="Steindorff A.S."/>
            <person name="Carver A."/>
            <person name="Calhoun S."/>
            <person name="Stillman K."/>
            <person name="Liu H."/>
            <person name="Lipzen A."/>
            <person name="Pangilinan J."/>
            <person name="Labutti K."/>
            <person name="Bruns T.D."/>
            <person name="Grigoriev I.V."/>
        </authorList>
    </citation>
    <scope>NUCLEOTIDE SEQUENCE [LARGE SCALE GENOMIC DNA]</scope>
    <source>
        <strain evidence="1 2">CBS 144469</strain>
    </source>
</reference>
<gene>
    <name evidence="1" type="ORF">DFP72DRAFT_964095</name>
</gene>
<proteinExistence type="predicted"/>
<name>A0A8H6HZW6_9AGAR</name>
<organism evidence="1 2">
    <name type="scientific">Ephemerocybe angulata</name>
    <dbReference type="NCBI Taxonomy" id="980116"/>
    <lineage>
        <taxon>Eukaryota</taxon>
        <taxon>Fungi</taxon>
        <taxon>Dikarya</taxon>
        <taxon>Basidiomycota</taxon>
        <taxon>Agaricomycotina</taxon>
        <taxon>Agaricomycetes</taxon>
        <taxon>Agaricomycetidae</taxon>
        <taxon>Agaricales</taxon>
        <taxon>Agaricineae</taxon>
        <taxon>Psathyrellaceae</taxon>
        <taxon>Ephemerocybe</taxon>
    </lineage>
</organism>
<evidence type="ECO:0000313" key="2">
    <source>
        <dbReference type="Proteomes" id="UP000521943"/>
    </source>
</evidence>
<keyword evidence="2" id="KW-1185">Reference proteome</keyword>
<dbReference type="Proteomes" id="UP000521943">
    <property type="component" value="Unassembled WGS sequence"/>
</dbReference>
<evidence type="ECO:0000313" key="1">
    <source>
        <dbReference type="EMBL" id="KAF6756343.1"/>
    </source>
</evidence>
<comment type="caution">
    <text evidence="1">The sequence shown here is derived from an EMBL/GenBank/DDBJ whole genome shotgun (WGS) entry which is preliminary data.</text>
</comment>
<dbReference type="AlphaFoldDB" id="A0A8H6HZW6"/>
<protein>
    <submittedName>
        <fullName evidence="1">Uncharacterized protein</fullName>
    </submittedName>
</protein>
<accession>A0A8H6HZW6</accession>
<dbReference type="EMBL" id="JACGCI010000026">
    <property type="protein sequence ID" value="KAF6756343.1"/>
    <property type="molecule type" value="Genomic_DNA"/>
</dbReference>
<dbReference type="OrthoDB" id="2322999at2759"/>